<sequence length="133" mass="13257">MGLSRSLRVGLDSSQPVAQSLGLPASPLTAPDSVPVFVTGVVDCVVPVFDGKAVAVPVLTAGVAAVPVLVAGVVECVPIRSGYVTGTVEIVVMFGNVGSTSTVMAQSWSATSAPRAGNLPLMVPVVPDEVTGS</sequence>
<evidence type="ECO:0000313" key="2">
    <source>
        <dbReference type="Proteomes" id="UP001165083"/>
    </source>
</evidence>
<comment type="caution">
    <text evidence="1">The sequence shown here is derived from an EMBL/GenBank/DDBJ whole genome shotgun (WGS) entry which is preliminary data.</text>
</comment>
<dbReference type="EMBL" id="BSXW01000532">
    <property type="protein sequence ID" value="GMF24851.1"/>
    <property type="molecule type" value="Genomic_DNA"/>
</dbReference>
<evidence type="ECO:0000313" key="1">
    <source>
        <dbReference type="EMBL" id="GMF24851.1"/>
    </source>
</evidence>
<gene>
    <name evidence="1" type="ORF">Plil01_001021100</name>
</gene>
<proteinExistence type="predicted"/>
<reference evidence="1" key="1">
    <citation type="submission" date="2023-04" db="EMBL/GenBank/DDBJ databases">
        <title>Phytophthora lilii NBRC 32176.</title>
        <authorList>
            <person name="Ichikawa N."/>
            <person name="Sato H."/>
            <person name="Tonouchi N."/>
        </authorList>
    </citation>
    <scope>NUCLEOTIDE SEQUENCE</scope>
    <source>
        <strain evidence="1">NBRC 32176</strain>
    </source>
</reference>
<dbReference type="AlphaFoldDB" id="A0A9W6U2S5"/>
<dbReference type="Proteomes" id="UP001165083">
    <property type="component" value="Unassembled WGS sequence"/>
</dbReference>
<protein>
    <submittedName>
        <fullName evidence="1">Unnamed protein product</fullName>
    </submittedName>
</protein>
<accession>A0A9W6U2S5</accession>
<organism evidence="1 2">
    <name type="scientific">Phytophthora lilii</name>
    <dbReference type="NCBI Taxonomy" id="2077276"/>
    <lineage>
        <taxon>Eukaryota</taxon>
        <taxon>Sar</taxon>
        <taxon>Stramenopiles</taxon>
        <taxon>Oomycota</taxon>
        <taxon>Peronosporomycetes</taxon>
        <taxon>Peronosporales</taxon>
        <taxon>Peronosporaceae</taxon>
        <taxon>Phytophthora</taxon>
    </lineage>
</organism>
<name>A0A9W6U2S5_9STRA</name>
<keyword evidence="2" id="KW-1185">Reference proteome</keyword>